<evidence type="ECO:0000256" key="1">
    <source>
        <dbReference type="ARBA" id="ARBA00004398"/>
    </source>
</evidence>
<evidence type="ECO:0000256" key="6">
    <source>
        <dbReference type="ARBA" id="ARBA00022927"/>
    </source>
</evidence>
<name>A0A8H7ZVY7_9FUNG</name>
<dbReference type="InterPro" id="IPR016159">
    <property type="entry name" value="Cullin_repeat-like_dom_sf"/>
</dbReference>
<feature type="compositionally biased region" description="Polar residues" evidence="7">
    <location>
        <begin position="458"/>
        <end position="478"/>
    </location>
</feature>
<feature type="region of interest" description="Disordered" evidence="7">
    <location>
        <begin position="376"/>
        <end position="405"/>
    </location>
</feature>
<keyword evidence="5" id="KW-0268">Exocytosis</keyword>
<evidence type="ECO:0000256" key="4">
    <source>
        <dbReference type="ARBA" id="ARBA00022448"/>
    </source>
</evidence>
<feature type="compositionally biased region" description="Polar residues" evidence="7">
    <location>
        <begin position="30"/>
        <end position="47"/>
    </location>
</feature>
<dbReference type="OrthoDB" id="642193at2759"/>
<dbReference type="GO" id="GO:0006893">
    <property type="term" value="P:Golgi to plasma membrane transport"/>
    <property type="evidence" value="ECO:0007669"/>
    <property type="project" value="TreeGrafter"/>
</dbReference>
<dbReference type="Pfam" id="PF25345">
    <property type="entry name" value="PH_EXO84"/>
    <property type="match status" value="1"/>
</dbReference>
<dbReference type="Pfam" id="PF16528">
    <property type="entry name" value="Exo84_C"/>
    <property type="match status" value="1"/>
</dbReference>
<comment type="similarity">
    <text evidence="2">Belongs to the EXO84 family.</text>
</comment>
<dbReference type="PANTHER" id="PTHR21426:SF12">
    <property type="entry name" value="EXOCYST COMPLEX COMPONENT 8"/>
    <property type="match status" value="1"/>
</dbReference>
<dbReference type="GO" id="GO:0000145">
    <property type="term" value="C:exocyst"/>
    <property type="evidence" value="ECO:0007669"/>
    <property type="project" value="InterPro"/>
</dbReference>
<accession>A0A8H7ZVY7</accession>
<feature type="domain" description="Exocyst component Exo84 C-terminal" evidence="8">
    <location>
        <begin position="613"/>
        <end position="694"/>
    </location>
</feature>
<evidence type="ECO:0000313" key="9">
    <source>
        <dbReference type="EMBL" id="KAG5460496.1"/>
    </source>
</evidence>
<dbReference type="Proteomes" id="UP000673691">
    <property type="component" value="Unassembled WGS sequence"/>
</dbReference>
<dbReference type="AlphaFoldDB" id="A0A8H7ZVY7"/>
<evidence type="ECO:0000256" key="2">
    <source>
        <dbReference type="ARBA" id="ARBA00007210"/>
    </source>
</evidence>
<dbReference type="Gene3D" id="2.30.29.30">
    <property type="entry name" value="Pleckstrin-homology domain (PH domain)/Phosphotyrosine-binding domain (PTB)"/>
    <property type="match status" value="1"/>
</dbReference>
<dbReference type="InterPro" id="IPR011993">
    <property type="entry name" value="PH-like_dom_sf"/>
</dbReference>
<feature type="compositionally biased region" description="Polar residues" evidence="7">
    <location>
        <begin position="63"/>
        <end position="82"/>
    </location>
</feature>
<comment type="caution">
    <text evidence="9">The sequence shown here is derived from an EMBL/GenBank/DDBJ whole genome shotgun (WGS) entry which is preliminary data.</text>
</comment>
<organism evidence="9 10">
    <name type="scientific">Olpidium bornovanus</name>
    <dbReference type="NCBI Taxonomy" id="278681"/>
    <lineage>
        <taxon>Eukaryota</taxon>
        <taxon>Fungi</taxon>
        <taxon>Fungi incertae sedis</taxon>
        <taxon>Olpidiomycota</taxon>
        <taxon>Olpidiomycotina</taxon>
        <taxon>Olpidiomycetes</taxon>
        <taxon>Olpidiales</taxon>
        <taxon>Olpidiaceae</taxon>
        <taxon>Olpidium</taxon>
    </lineage>
</organism>
<evidence type="ECO:0000256" key="7">
    <source>
        <dbReference type="SAM" id="MobiDB-lite"/>
    </source>
</evidence>
<dbReference type="Gene3D" id="1.20.58.1220">
    <property type="entry name" value="Exo84p, C-terminal helical domain"/>
    <property type="match status" value="1"/>
</dbReference>
<comment type="subcellular location">
    <subcellularLocation>
        <location evidence="1">Cytoplasmic vesicle</location>
        <location evidence="1">Secretory vesicle</location>
    </subcellularLocation>
</comment>
<reference evidence="9 10" key="1">
    <citation type="journal article" name="Sci. Rep.">
        <title>Genome-scale phylogenetic analyses confirm Olpidium as the closest living zoosporic fungus to the non-flagellated, terrestrial fungi.</title>
        <authorList>
            <person name="Chang Y."/>
            <person name="Rochon D."/>
            <person name="Sekimoto S."/>
            <person name="Wang Y."/>
            <person name="Chovatia M."/>
            <person name="Sandor L."/>
            <person name="Salamov A."/>
            <person name="Grigoriev I.V."/>
            <person name="Stajich J.E."/>
            <person name="Spatafora J.W."/>
        </authorList>
    </citation>
    <scope>NUCLEOTIDE SEQUENCE [LARGE SCALE GENOMIC DNA]</scope>
    <source>
        <strain evidence="9">S191</strain>
    </source>
</reference>
<evidence type="ECO:0000259" key="8">
    <source>
        <dbReference type="Pfam" id="PF16528"/>
    </source>
</evidence>
<evidence type="ECO:0000256" key="5">
    <source>
        <dbReference type="ARBA" id="ARBA00022483"/>
    </source>
</evidence>
<dbReference type="EMBL" id="JAEFCI010005144">
    <property type="protein sequence ID" value="KAG5460496.1"/>
    <property type="molecule type" value="Genomic_DNA"/>
</dbReference>
<proteinExistence type="inferred from homology"/>
<feature type="compositionally biased region" description="Low complexity" evidence="7">
    <location>
        <begin position="48"/>
        <end position="62"/>
    </location>
</feature>
<feature type="region of interest" description="Disordered" evidence="7">
    <location>
        <begin position="1"/>
        <end position="86"/>
    </location>
</feature>
<protein>
    <recommendedName>
        <fullName evidence="3">Exocyst complex component EXO84</fullName>
    </recommendedName>
</protein>
<dbReference type="PANTHER" id="PTHR21426">
    <property type="entry name" value="EXOCYST COMPLEX COMPONENT 8"/>
    <property type="match status" value="1"/>
</dbReference>
<evidence type="ECO:0000256" key="3">
    <source>
        <dbReference type="ARBA" id="ARBA00021269"/>
    </source>
</evidence>
<dbReference type="InterPro" id="IPR033961">
    <property type="entry name" value="Exo84"/>
</dbReference>
<sequence length="715" mass="77838">MSQGGPPALNIPPKSRHRKSPSDVAATLITKASNVIGSSSSNHQKGYSSSSSPSAQSPIPKSVSTSSGFGTSLPGLNSTPASSKWHPSAVDAKEALKKLGFEKTGFKFGKTHGVPQFDVRAFAEDSFAPEQFVFSILRDTNEEGVRSFHSSLQQAKEEAAEDLKRNVYRNYNEFVTISKEISKLETDMLVLRGLLSELRSVSDSLSEDAPQFAANVTESLPSLNVLAQQPTERTVPASGRRGGSGSDKELEGLWRAQVAALWNAVEGSQKYIPWVPGRHVIRENTNVLELNRSFKPRQAVHLFLLSDSLLVATRKKKAMAMSSKHKLIADKCWDLSEIAVLDIKDSPGECSNDTALSLRPDQCLQDYEASGRLHLQNGDARGKTGHNSGYQAGDRGAHGVTPQRTRVSGRVAGTFLTDGERDGARPFHTCTNVFYSVVSLRNQAPKSSMDTLGPLPSASETAQPPIHSSASRRLQPQQSRRELAPADIQRMNDLAEELDVFIAHREFEDAVEGLEKGQNWIGVPCEILACAVSGNLCALPGFSQPGRLPASAASSTKFGGAGFSVIPRDRLRLINTNPDKVAGSAEHNVAATISFWQQFALLNETPQLTPFISKARGIFLRARSSIIRNRSRQLKLEGEISNYITELSLVVFTLIKNTCDWYGSSFKEASMASGNACFGQLPFYFITLAKQTYSQYLAALLTAGVPQPSELRDNR</sequence>
<dbReference type="InterPro" id="IPR032403">
    <property type="entry name" value="Exo84_C"/>
</dbReference>
<keyword evidence="10" id="KW-1185">Reference proteome</keyword>
<evidence type="ECO:0000313" key="10">
    <source>
        <dbReference type="Proteomes" id="UP000673691"/>
    </source>
</evidence>
<dbReference type="GO" id="GO:0006887">
    <property type="term" value="P:exocytosis"/>
    <property type="evidence" value="ECO:0007669"/>
    <property type="project" value="UniProtKB-KW"/>
</dbReference>
<keyword evidence="4" id="KW-0813">Transport</keyword>
<dbReference type="GO" id="GO:0030133">
    <property type="term" value="C:transport vesicle"/>
    <property type="evidence" value="ECO:0007669"/>
    <property type="project" value="UniProtKB-SubCell"/>
</dbReference>
<gene>
    <name evidence="9" type="ORF">BJ554DRAFT_7449</name>
</gene>
<dbReference type="SUPFAM" id="SSF74788">
    <property type="entry name" value="Cullin repeat-like"/>
    <property type="match status" value="1"/>
</dbReference>
<feature type="region of interest" description="Disordered" evidence="7">
    <location>
        <begin position="445"/>
        <end position="487"/>
    </location>
</feature>
<dbReference type="InterPro" id="IPR042560">
    <property type="entry name" value="Exo84_C_2"/>
</dbReference>
<dbReference type="Pfam" id="PF08700">
    <property type="entry name" value="VPS51_Exo84_N"/>
    <property type="match status" value="1"/>
</dbReference>
<dbReference type="GO" id="GO:0015031">
    <property type="term" value="P:protein transport"/>
    <property type="evidence" value="ECO:0007669"/>
    <property type="project" value="UniProtKB-KW"/>
</dbReference>
<keyword evidence="6" id="KW-0653">Protein transport</keyword>